<dbReference type="GO" id="GO:0016758">
    <property type="term" value="F:hexosyltransferase activity"/>
    <property type="evidence" value="ECO:0007669"/>
    <property type="project" value="InterPro"/>
</dbReference>
<dbReference type="Pfam" id="PF08660">
    <property type="entry name" value="Alg14"/>
    <property type="match status" value="1"/>
</dbReference>
<dbReference type="EMBL" id="CP059851">
    <property type="protein sequence ID" value="QMW22176.1"/>
    <property type="molecule type" value="Genomic_DNA"/>
</dbReference>
<comment type="similarity">
    <text evidence="2">Belongs to the glycosyltransferase 28 family.</text>
</comment>
<name>A0A7G5IFN4_9SPHN</name>
<dbReference type="AlphaFoldDB" id="A0A7G5IFN4"/>
<keyword evidence="3" id="KW-0328">Glycosyltransferase</keyword>
<dbReference type="NCBIfam" id="NF046028">
    <property type="entry name" value="GluronsyltaseWelK"/>
    <property type="match status" value="1"/>
</dbReference>
<dbReference type="InterPro" id="IPR013969">
    <property type="entry name" value="Oligosacch_biosynth_Alg14"/>
</dbReference>
<keyword evidence="5" id="KW-0256">Endoplasmic reticulum</keyword>
<evidence type="ECO:0000256" key="1">
    <source>
        <dbReference type="ARBA" id="ARBA00004240"/>
    </source>
</evidence>
<accession>A0A7G5IFN4</accession>
<proteinExistence type="inferred from homology"/>
<evidence type="ECO:0000256" key="3">
    <source>
        <dbReference type="ARBA" id="ARBA00022676"/>
    </source>
</evidence>
<evidence type="ECO:0000256" key="2">
    <source>
        <dbReference type="ARBA" id="ARBA00006962"/>
    </source>
</evidence>
<dbReference type="PANTHER" id="PTHR12867:SF6">
    <property type="entry name" value="N-ACETYLGLUCOSAMINYLDIPHOSPHODOLICHOL N-ACETYLGLUCOSAMINYLTRANSFERASE"/>
    <property type="match status" value="1"/>
</dbReference>
<evidence type="ECO:0000256" key="4">
    <source>
        <dbReference type="ARBA" id="ARBA00022679"/>
    </source>
</evidence>
<evidence type="ECO:0000259" key="6">
    <source>
        <dbReference type="Pfam" id="PF04101"/>
    </source>
</evidence>
<dbReference type="InterPro" id="IPR007235">
    <property type="entry name" value="Glyco_trans_28_C"/>
</dbReference>
<dbReference type="Pfam" id="PF04101">
    <property type="entry name" value="Glyco_tran_28_C"/>
    <property type="match status" value="1"/>
</dbReference>
<dbReference type="Proteomes" id="UP000515292">
    <property type="component" value="Chromosome"/>
</dbReference>
<reference evidence="7 8" key="1">
    <citation type="submission" date="2020-07" db="EMBL/GenBank/DDBJ databases">
        <title>Complete genome sequence for Sandaracinobacter sp. M6.</title>
        <authorList>
            <person name="Tang Y."/>
            <person name="Liu Q."/>
            <person name="Guo Z."/>
            <person name="Lei P."/>
            <person name="Huang B."/>
        </authorList>
    </citation>
    <scope>NUCLEOTIDE SEQUENCE [LARGE SCALE GENOMIC DNA]</scope>
    <source>
        <strain evidence="7 8">M6</strain>
    </source>
</reference>
<sequence>MPKKKILLAASGGGHVRQLLDLEPFWRAHDTVFATEPTPLGASIAEKTRTRTFAHFAFGQSKVAGWGSLIRGGLANLWDSLRIIASERPDVVISSGAGSAFFCALFGRLSGAEIVVIESFARFHAPSLFGKLAGPLATRKVVQSPALATAWPDAEVCDPFQIVDAPRPPKQPLAFVTVGTVMPFNRMVHGVAALKAAGLLPERVVAQVGEGGERPKGLECTDGMRFDDIQALLQEADLVFTHGGTGSLVTALRAGCRVIAMPRDPDQKEHYDDHQREIVEAFAERGLIQACTDTAELPAALAAARAMTVRQATTNPAKLIALLQGWYPV</sequence>
<dbReference type="RefSeq" id="WP_182295021.1">
    <property type="nucleotide sequence ID" value="NZ_CP059851.1"/>
</dbReference>
<comment type="subcellular location">
    <subcellularLocation>
        <location evidence="1">Endoplasmic reticulum</location>
    </subcellularLocation>
</comment>
<dbReference type="SUPFAM" id="SSF53756">
    <property type="entry name" value="UDP-Glycosyltransferase/glycogen phosphorylase"/>
    <property type="match status" value="1"/>
</dbReference>
<dbReference type="GO" id="GO:0006488">
    <property type="term" value="P:dolichol-linked oligosaccharide biosynthetic process"/>
    <property type="evidence" value="ECO:0007669"/>
    <property type="project" value="InterPro"/>
</dbReference>
<evidence type="ECO:0000256" key="5">
    <source>
        <dbReference type="ARBA" id="ARBA00022824"/>
    </source>
</evidence>
<dbReference type="PANTHER" id="PTHR12867">
    <property type="entry name" value="GLYCOSYL TRANSFERASE-RELATED"/>
    <property type="match status" value="1"/>
</dbReference>
<protein>
    <submittedName>
        <fullName evidence="7">Glycosyl transferase family 28</fullName>
    </submittedName>
</protein>
<feature type="domain" description="Glycosyl transferase family 28 C-terminal" evidence="6">
    <location>
        <begin position="175"/>
        <end position="317"/>
    </location>
</feature>
<evidence type="ECO:0000313" key="7">
    <source>
        <dbReference type="EMBL" id="QMW22176.1"/>
    </source>
</evidence>
<dbReference type="InterPro" id="IPR039042">
    <property type="entry name" value="Alg13-like"/>
</dbReference>
<keyword evidence="8" id="KW-1185">Reference proteome</keyword>
<gene>
    <name evidence="7" type="ORF">H3309_12485</name>
</gene>
<dbReference type="KEGG" id="sand:H3309_12485"/>
<organism evidence="7 8">
    <name type="scientific">Sandaracinobacteroides saxicola</name>
    <dbReference type="NCBI Taxonomy" id="2759707"/>
    <lineage>
        <taxon>Bacteria</taxon>
        <taxon>Pseudomonadati</taxon>
        <taxon>Pseudomonadota</taxon>
        <taxon>Alphaproteobacteria</taxon>
        <taxon>Sphingomonadales</taxon>
        <taxon>Sphingosinicellaceae</taxon>
        <taxon>Sandaracinobacteroides</taxon>
    </lineage>
</organism>
<evidence type="ECO:0000313" key="8">
    <source>
        <dbReference type="Proteomes" id="UP000515292"/>
    </source>
</evidence>
<dbReference type="Gene3D" id="3.40.50.2000">
    <property type="entry name" value="Glycogen Phosphorylase B"/>
    <property type="match status" value="2"/>
</dbReference>
<keyword evidence="4 7" id="KW-0808">Transferase</keyword>